<accession>A0ABR8UBM1</accession>
<dbReference type="Gene3D" id="2.30.42.10">
    <property type="match status" value="1"/>
</dbReference>
<sequence>MSEQVVMDLLKAVALFFLNPVWLVAIVAAVGLGYFRVKRERRSFHVRLHPGLTEMKRLLAESWMPALVLSVLISGIGLTVDASWLVLVSALSILSMITFYYQSASPVYFAALAFFGLYAIQQFAGDFTVRGWLPGDVDLFGEMALTVPVIAGLLLIAEGFFVRKQTADYASPFLTKTNRGLRAAAFKSKRLWLVPVVFLVPGDFMSAFAPYWPQFTLGATAFSFVPVPLIIGFSQVARASFPDMLFPKMGQAIGWLGVLLIVIGGIAWWVPIMGWIALIIGVVGRMMISIIVAVKERKGGFVAAPQTAGVVIAGILPESPGEKLGLVPGECIKSVNGIQVSNEKELYDAIQVNAAHCRLQVIGRDGEVRLMQQVLFRHDHHRLGLLVVR</sequence>
<dbReference type="InterPro" id="IPR041489">
    <property type="entry name" value="PDZ_6"/>
</dbReference>
<name>A0ABR8UBM1_9BACL</name>
<feature type="transmembrane region" description="Helical" evidence="1">
    <location>
        <begin position="144"/>
        <end position="162"/>
    </location>
</feature>
<protein>
    <submittedName>
        <fullName evidence="3">PDZ domain-containing protein</fullName>
    </submittedName>
</protein>
<proteinExistence type="predicted"/>
<dbReference type="RefSeq" id="WP_191694952.1">
    <property type="nucleotide sequence ID" value="NZ_JACSQN010000009.1"/>
</dbReference>
<feature type="transmembrane region" description="Helical" evidence="1">
    <location>
        <begin position="215"/>
        <end position="237"/>
    </location>
</feature>
<gene>
    <name evidence="3" type="ORF">H9649_11065</name>
</gene>
<evidence type="ECO:0000313" key="3">
    <source>
        <dbReference type="EMBL" id="MBD7985129.1"/>
    </source>
</evidence>
<feature type="transmembrane region" description="Helical" evidence="1">
    <location>
        <begin position="275"/>
        <end position="294"/>
    </location>
</feature>
<comment type="caution">
    <text evidence="3">The sequence shown here is derived from an EMBL/GenBank/DDBJ whole genome shotgun (WGS) entry which is preliminary data.</text>
</comment>
<dbReference type="Proteomes" id="UP000626786">
    <property type="component" value="Unassembled WGS sequence"/>
</dbReference>
<feature type="transmembrane region" description="Helical" evidence="1">
    <location>
        <begin position="58"/>
        <end position="76"/>
    </location>
</feature>
<keyword evidence="1" id="KW-1133">Transmembrane helix</keyword>
<evidence type="ECO:0000259" key="2">
    <source>
        <dbReference type="SMART" id="SM00228"/>
    </source>
</evidence>
<dbReference type="InterPro" id="IPR036034">
    <property type="entry name" value="PDZ_sf"/>
</dbReference>
<feature type="transmembrane region" description="Helical" evidence="1">
    <location>
        <begin position="12"/>
        <end position="37"/>
    </location>
</feature>
<evidence type="ECO:0000256" key="1">
    <source>
        <dbReference type="SAM" id="Phobius"/>
    </source>
</evidence>
<dbReference type="SUPFAM" id="SSF50156">
    <property type="entry name" value="PDZ domain-like"/>
    <property type="match status" value="1"/>
</dbReference>
<feature type="transmembrane region" description="Helical" evidence="1">
    <location>
        <begin position="107"/>
        <end position="124"/>
    </location>
</feature>
<feature type="transmembrane region" description="Helical" evidence="1">
    <location>
        <begin position="249"/>
        <end position="269"/>
    </location>
</feature>
<keyword evidence="1" id="KW-0812">Transmembrane</keyword>
<evidence type="ECO:0000313" key="4">
    <source>
        <dbReference type="Proteomes" id="UP000626786"/>
    </source>
</evidence>
<feature type="domain" description="PDZ" evidence="2">
    <location>
        <begin position="296"/>
        <end position="365"/>
    </location>
</feature>
<dbReference type="SMART" id="SM00228">
    <property type="entry name" value="PDZ"/>
    <property type="match status" value="1"/>
</dbReference>
<feature type="transmembrane region" description="Helical" evidence="1">
    <location>
        <begin position="82"/>
        <end position="100"/>
    </location>
</feature>
<keyword evidence="4" id="KW-1185">Reference proteome</keyword>
<dbReference type="EMBL" id="JACSQN010000009">
    <property type="protein sequence ID" value="MBD7985129.1"/>
    <property type="molecule type" value="Genomic_DNA"/>
</dbReference>
<feature type="transmembrane region" description="Helical" evidence="1">
    <location>
        <begin position="191"/>
        <end position="209"/>
    </location>
</feature>
<organism evidence="3 4">
    <name type="scientific">Sporosarcina quadrami</name>
    <dbReference type="NCBI Taxonomy" id="2762234"/>
    <lineage>
        <taxon>Bacteria</taxon>
        <taxon>Bacillati</taxon>
        <taxon>Bacillota</taxon>
        <taxon>Bacilli</taxon>
        <taxon>Bacillales</taxon>
        <taxon>Caryophanaceae</taxon>
        <taxon>Sporosarcina</taxon>
    </lineage>
</organism>
<dbReference type="InterPro" id="IPR001478">
    <property type="entry name" value="PDZ"/>
</dbReference>
<reference evidence="3 4" key="1">
    <citation type="submission" date="2020-08" db="EMBL/GenBank/DDBJ databases">
        <title>A Genomic Blueprint of the Chicken Gut Microbiome.</title>
        <authorList>
            <person name="Gilroy R."/>
            <person name="Ravi A."/>
            <person name="Getino M."/>
            <person name="Pursley I."/>
            <person name="Horton D.L."/>
            <person name="Alikhan N.-F."/>
            <person name="Baker D."/>
            <person name="Gharbi K."/>
            <person name="Hall N."/>
            <person name="Watson M."/>
            <person name="Adriaenssens E.M."/>
            <person name="Foster-Nyarko E."/>
            <person name="Jarju S."/>
            <person name="Secka A."/>
            <person name="Antonio M."/>
            <person name="Oren A."/>
            <person name="Chaudhuri R."/>
            <person name="La Ragione R.M."/>
            <person name="Hildebrand F."/>
            <person name="Pallen M.J."/>
        </authorList>
    </citation>
    <scope>NUCLEOTIDE SEQUENCE [LARGE SCALE GENOMIC DNA]</scope>
    <source>
        <strain evidence="3 4">Sa2YVA2</strain>
    </source>
</reference>
<keyword evidence="1" id="KW-0472">Membrane</keyword>
<dbReference type="Pfam" id="PF17820">
    <property type="entry name" value="PDZ_6"/>
    <property type="match status" value="1"/>
</dbReference>